<dbReference type="PANTHER" id="PTHR36833:SF1">
    <property type="entry name" value="INTEGRAL MEMBRANE TRANSPORT PROTEIN"/>
    <property type="match status" value="1"/>
</dbReference>
<dbReference type="Proteomes" id="UP001183809">
    <property type="component" value="Unassembled WGS sequence"/>
</dbReference>
<dbReference type="Pfam" id="PF06182">
    <property type="entry name" value="ABC2_membrane_6"/>
    <property type="match status" value="1"/>
</dbReference>
<reference evidence="3" key="1">
    <citation type="submission" date="2023-07" db="EMBL/GenBank/DDBJ databases">
        <title>30 novel species of actinomycetes from the DSMZ collection.</title>
        <authorList>
            <person name="Nouioui I."/>
        </authorList>
    </citation>
    <scope>NUCLEOTIDE SEQUENCE [LARGE SCALE GENOMIC DNA]</scope>
    <source>
        <strain evidence="3">DSM 41699</strain>
    </source>
</reference>
<dbReference type="PANTHER" id="PTHR36833">
    <property type="entry name" value="SLR0610 PROTEIN-RELATED"/>
    <property type="match status" value="1"/>
</dbReference>
<accession>A0ABU2UAN1</accession>
<gene>
    <name evidence="2" type="ORF">RM764_46600</name>
</gene>
<dbReference type="InterPro" id="IPR010390">
    <property type="entry name" value="ABC-2_transporter-like"/>
</dbReference>
<comment type="caution">
    <text evidence="2">The sequence shown here is derived from an EMBL/GenBank/DDBJ whole genome shotgun (WGS) entry which is preliminary data.</text>
</comment>
<evidence type="ECO:0000313" key="2">
    <source>
        <dbReference type="EMBL" id="MDT0470282.1"/>
    </source>
</evidence>
<name>A0ABU2UAN1_9ACTN</name>
<keyword evidence="1" id="KW-1133">Transmembrane helix</keyword>
<keyword evidence="1" id="KW-0472">Membrane</keyword>
<keyword evidence="1" id="KW-0812">Transmembrane</keyword>
<feature type="transmembrane region" description="Helical" evidence="1">
    <location>
        <begin position="64"/>
        <end position="84"/>
    </location>
</feature>
<dbReference type="EMBL" id="JAVREY010000285">
    <property type="protein sequence ID" value="MDT0470282.1"/>
    <property type="molecule type" value="Genomic_DNA"/>
</dbReference>
<feature type="non-terminal residue" evidence="2">
    <location>
        <position position="1"/>
    </location>
</feature>
<dbReference type="RefSeq" id="WP_311701710.1">
    <property type="nucleotide sequence ID" value="NZ_JAVREY010000285.1"/>
</dbReference>
<organism evidence="2 3">
    <name type="scientific">Streptomyces gibsoniae</name>
    <dbReference type="NCBI Taxonomy" id="3075529"/>
    <lineage>
        <taxon>Bacteria</taxon>
        <taxon>Bacillati</taxon>
        <taxon>Actinomycetota</taxon>
        <taxon>Actinomycetes</taxon>
        <taxon>Kitasatosporales</taxon>
        <taxon>Streptomycetaceae</taxon>
        <taxon>Streptomyces</taxon>
    </lineage>
</organism>
<evidence type="ECO:0000256" key="1">
    <source>
        <dbReference type="SAM" id="Phobius"/>
    </source>
</evidence>
<protein>
    <submittedName>
        <fullName evidence="2">ABC-2 family transporter protein</fullName>
    </submittedName>
</protein>
<keyword evidence="3" id="KW-1185">Reference proteome</keyword>
<proteinExistence type="predicted"/>
<sequence>RMKRVSPIKFAIDMIFNDFGNYPLKIFGPVAGFGLTFVFPLAFVAYLPATVLMDRGEELAVPEWLAWGAPAIGVVLMYAAYRFWERQSRHYESSGH</sequence>
<feature type="transmembrane region" description="Helical" evidence="1">
    <location>
        <begin position="26"/>
        <end position="49"/>
    </location>
</feature>
<evidence type="ECO:0000313" key="3">
    <source>
        <dbReference type="Proteomes" id="UP001183809"/>
    </source>
</evidence>